<evidence type="ECO:0008006" key="3">
    <source>
        <dbReference type="Google" id="ProtNLM"/>
    </source>
</evidence>
<dbReference type="EMBL" id="AXCZ01000178">
    <property type="protein sequence ID" value="KGM09638.1"/>
    <property type="molecule type" value="Genomic_DNA"/>
</dbReference>
<evidence type="ECO:0000313" key="2">
    <source>
        <dbReference type="Proteomes" id="UP000054314"/>
    </source>
</evidence>
<dbReference type="Pfam" id="PF10094">
    <property type="entry name" value="DUF2332"/>
    <property type="match status" value="1"/>
</dbReference>
<dbReference type="OrthoDB" id="8899077at2"/>
<dbReference type="Proteomes" id="UP000054314">
    <property type="component" value="Unassembled WGS sequence"/>
</dbReference>
<sequence>MDPTTHRGTGDLAEAYRRFARLEARGTSPVYERWSEHISTDPDVLGLLTALPAGKRQPNLVLAAARWHGASATVESLRSTLLDRWPAVRETILERSTQTNEAARCATLLPFLAALPQPLALIEVGAAGGLCLLPDRYSYRYDDGTHLDPDDGPSPVVLPCTLGPGARPPSRMPVIAWRAGIDLSPVDVRDGGSCRWLETLVWPEHTDRRARLALALDLARRDPPAITEGDLLDALPGVVAGAPDGVTVVVIHSAVLAYLDGDARERFAAQVTDLADHWVSNEGPRVLPSTAPLAERAGRDFVVTVDGTPRAFAEPHGRHLRGLGD</sequence>
<comment type="caution">
    <text evidence="1">The sequence shown here is derived from an EMBL/GenBank/DDBJ whole genome shotgun (WGS) entry which is preliminary data.</text>
</comment>
<name>A0A0A0BMA4_9CELL</name>
<dbReference type="InterPro" id="IPR011200">
    <property type="entry name" value="UCP012608"/>
</dbReference>
<proteinExistence type="predicted"/>
<keyword evidence="2" id="KW-1185">Reference proteome</keyword>
<protein>
    <recommendedName>
        <fullName evidence="3">DUF2332 domain-containing protein</fullName>
    </recommendedName>
</protein>
<gene>
    <name evidence="1" type="ORF">N869_06380</name>
</gene>
<evidence type="ECO:0000313" key="1">
    <source>
        <dbReference type="EMBL" id="KGM09638.1"/>
    </source>
</evidence>
<reference evidence="1 2" key="1">
    <citation type="submission" date="2013-08" db="EMBL/GenBank/DDBJ databases">
        <title>Genome sequencing of Cellulomonas bogoriensis 69B4.</title>
        <authorList>
            <person name="Chen F."/>
            <person name="Li Y."/>
            <person name="Wang G."/>
        </authorList>
    </citation>
    <scope>NUCLEOTIDE SEQUENCE [LARGE SCALE GENOMIC DNA]</scope>
    <source>
        <strain evidence="1 2">69B4</strain>
    </source>
</reference>
<accession>A0A0A0BMA4</accession>
<dbReference type="RefSeq" id="WP_035062214.1">
    <property type="nucleotide sequence ID" value="NZ_AXCZ01000178.1"/>
</dbReference>
<organism evidence="1 2">
    <name type="scientific">Cellulomonas bogoriensis 69B4 = DSM 16987</name>
    <dbReference type="NCBI Taxonomy" id="1386082"/>
    <lineage>
        <taxon>Bacteria</taxon>
        <taxon>Bacillati</taxon>
        <taxon>Actinomycetota</taxon>
        <taxon>Actinomycetes</taxon>
        <taxon>Micrococcales</taxon>
        <taxon>Cellulomonadaceae</taxon>
        <taxon>Cellulomonas</taxon>
    </lineage>
</organism>
<dbReference type="AlphaFoldDB" id="A0A0A0BMA4"/>